<protein>
    <submittedName>
        <fullName evidence="1">Host-nuclease inhibitor Gam family protein</fullName>
    </submittedName>
</protein>
<accession>A0A8I1AJV2</accession>
<evidence type="ECO:0000313" key="2">
    <source>
        <dbReference type="Proteomes" id="UP000644140"/>
    </source>
</evidence>
<proteinExistence type="predicted"/>
<organism evidence="1 2">
    <name type="scientific">Acinetobacter bereziniae</name>
    <name type="common">Acinetobacter genomosp. 10</name>
    <dbReference type="NCBI Taxonomy" id="106648"/>
    <lineage>
        <taxon>Bacteria</taxon>
        <taxon>Pseudomonadati</taxon>
        <taxon>Pseudomonadota</taxon>
        <taxon>Gammaproteobacteria</taxon>
        <taxon>Moraxellales</taxon>
        <taxon>Moraxellaceae</taxon>
        <taxon>Acinetobacter</taxon>
    </lineage>
</organism>
<sequence>MARTSLKEPQLKSWEAVDQVLIQVAEIKRDIDLEQAACNEQVDQIKEASKKKIKPLTDQLKAHELKIKEFCEHRKAEFTQLKTKKLTHGSVGFRLSTTVSIPDPTYTCQVLKELGLDHCIRLKTEPDKEEIKQLTQTQLAEIGASVNTRNSFGYEIAIVDPTATSAN</sequence>
<dbReference type="EMBL" id="CP092085">
    <property type="protein sequence ID" value="UUN96173.1"/>
    <property type="molecule type" value="Genomic_DNA"/>
</dbReference>
<gene>
    <name evidence="1" type="ORF">I9054_012340</name>
</gene>
<dbReference type="InterPro" id="IPR009951">
    <property type="entry name" value="Host-nuc_inhib_Gam"/>
</dbReference>
<evidence type="ECO:0000313" key="1">
    <source>
        <dbReference type="EMBL" id="UUN96173.1"/>
    </source>
</evidence>
<dbReference type="RefSeq" id="WP_151780555.1">
    <property type="nucleotide sequence ID" value="NZ_BKNL01000001.1"/>
</dbReference>
<name>A0A8I1AJV2_ACIBZ</name>
<dbReference type="Proteomes" id="UP000644140">
    <property type="component" value="Chromosome"/>
</dbReference>
<dbReference type="GO" id="GO:0003690">
    <property type="term" value="F:double-stranded DNA binding"/>
    <property type="evidence" value="ECO:0007669"/>
    <property type="project" value="InterPro"/>
</dbReference>
<dbReference type="Gene3D" id="1.20.5.170">
    <property type="match status" value="1"/>
</dbReference>
<reference evidence="1" key="1">
    <citation type="submission" date="2022-02" db="EMBL/GenBank/DDBJ databases">
        <title>Characterization of Tn125 harboring carbapenem-resistant Acinetobacter bereziniae clinical isolates.</title>
        <authorList>
            <person name="Wong N.-K."/>
            <person name="Pan Q."/>
        </authorList>
    </citation>
    <scope>NUCLEOTIDE SEQUENCE</scope>
    <source>
        <strain evidence="1">GD03393</strain>
    </source>
</reference>
<dbReference type="Pfam" id="PF07352">
    <property type="entry name" value="Phage_Mu_Gam"/>
    <property type="match status" value="1"/>
</dbReference>
<dbReference type="SUPFAM" id="SSF161266">
    <property type="entry name" value="Gam-like"/>
    <property type="match status" value="1"/>
</dbReference>
<dbReference type="AlphaFoldDB" id="A0A8I1AJV2"/>
<dbReference type="GO" id="GO:0042262">
    <property type="term" value="P:DNA protection"/>
    <property type="evidence" value="ECO:0007669"/>
    <property type="project" value="InterPro"/>
</dbReference>